<feature type="transmembrane region" description="Helical" evidence="1">
    <location>
        <begin position="50"/>
        <end position="76"/>
    </location>
</feature>
<name>S6D1C3_9EURY</name>
<evidence type="ECO:0000313" key="3">
    <source>
        <dbReference type="Proteomes" id="UP000015381"/>
    </source>
</evidence>
<accession>S6D1C3</accession>
<keyword evidence="1" id="KW-0472">Membrane</keyword>
<protein>
    <submittedName>
        <fullName evidence="2">Uncharacterized protein</fullName>
    </submittedName>
</protein>
<dbReference type="KEGG" id="hti:HTIA_1894"/>
<gene>
    <name evidence="2" type="ORF">HTIA_1894</name>
</gene>
<dbReference type="Proteomes" id="UP000015381">
    <property type="component" value="Chromosome I"/>
</dbReference>
<evidence type="ECO:0000256" key="1">
    <source>
        <dbReference type="SAM" id="Phobius"/>
    </source>
</evidence>
<keyword evidence="1" id="KW-0812">Transmembrane</keyword>
<dbReference type="AlphaFoldDB" id="S6D1C3"/>
<proteinExistence type="predicted"/>
<organism evidence="2 3">
    <name type="scientific">Halorhabdus tiamatea SARL4B</name>
    <dbReference type="NCBI Taxonomy" id="1033806"/>
    <lineage>
        <taxon>Archaea</taxon>
        <taxon>Methanobacteriati</taxon>
        <taxon>Methanobacteriota</taxon>
        <taxon>Stenosarchaea group</taxon>
        <taxon>Halobacteria</taxon>
        <taxon>Halobacteriales</taxon>
        <taxon>Haloarculaceae</taxon>
        <taxon>Halorhabdus</taxon>
    </lineage>
</organism>
<dbReference type="EMBL" id="HF571520">
    <property type="protein sequence ID" value="CCQ34013.1"/>
    <property type="molecule type" value="Genomic_DNA"/>
</dbReference>
<dbReference type="PATRIC" id="fig|1033806.12.peg.1880"/>
<keyword evidence="1" id="KW-1133">Transmembrane helix</keyword>
<dbReference type="HOGENOM" id="CLU_2662247_0_0_2"/>
<feature type="transmembrane region" description="Helical" evidence="1">
    <location>
        <begin position="24"/>
        <end position="44"/>
    </location>
</feature>
<evidence type="ECO:0000313" key="2">
    <source>
        <dbReference type="EMBL" id="CCQ34013.1"/>
    </source>
</evidence>
<keyword evidence="3" id="KW-1185">Reference proteome</keyword>
<sequence>MGDSGMSDEPSMFMVEICDRRMQFFYIFAFSLFFLLLTIPYLFVIDPNSALYVVSTLNAVGLGIFALLSGLAIFYCKRNF</sequence>
<reference evidence="2 3" key="1">
    <citation type="journal article" date="2014" name="Environ. Microbiol.">
        <title>Halorhabdus tiamatea: proteogenomics and glycosidase activity measurements identify the first cultivated euryarchaeon from a deep-sea anoxic brine lake as potential polysaccharide degrader.</title>
        <authorList>
            <person name="Werner J."/>
            <person name="Ferrer M."/>
            <person name="Michel G."/>
            <person name="Mann A.J."/>
            <person name="Huang S."/>
            <person name="Juarez S."/>
            <person name="Ciordia S."/>
            <person name="Albar J.P."/>
            <person name="Alcaide M."/>
            <person name="La Cono V."/>
            <person name="Yakimov M.M."/>
            <person name="Antunes A."/>
            <person name="Taborda M."/>
            <person name="Da Costa M.S."/>
            <person name="Amann R.I."/>
            <person name="Gloeckner F.O."/>
            <person name="Golyshina O.V."/>
            <person name="Golyshin P.N."/>
            <person name="Teeling H."/>
        </authorList>
    </citation>
    <scope>NUCLEOTIDE SEQUENCE [LARGE SCALE GENOMIC DNA]</scope>
    <source>
        <strain evidence="3">SARL4B</strain>
    </source>
</reference>